<evidence type="ECO:0000259" key="17">
    <source>
        <dbReference type="PROSITE" id="PS51669"/>
    </source>
</evidence>
<keyword evidence="5" id="KW-0001">2Fe-2S</keyword>
<dbReference type="Gene3D" id="3.30.70.20">
    <property type="match status" value="1"/>
</dbReference>
<evidence type="ECO:0000256" key="9">
    <source>
        <dbReference type="ARBA" id="ARBA00023002"/>
    </source>
</evidence>
<dbReference type="SUPFAM" id="SSF53706">
    <property type="entry name" value="Formate dehydrogenase/DMSO reductase, domains 1-3"/>
    <property type="match status" value="1"/>
</dbReference>
<feature type="domain" description="4Fe-4S His(Cys)3-ligated-type" evidence="18">
    <location>
        <begin position="80"/>
        <end position="119"/>
    </location>
</feature>
<keyword evidence="9" id="KW-0560">Oxidoreductase</keyword>
<dbReference type="PROSITE" id="PS00551">
    <property type="entry name" value="MOLYBDOPTERIN_PROK_1"/>
    <property type="match status" value="1"/>
</dbReference>
<dbReference type="InterPro" id="IPR017896">
    <property type="entry name" value="4Fe4S_Fe-S-bd"/>
</dbReference>
<organism evidence="19 20">
    <name type="scientific">Carboxydocella sporoproducens DSM 16521</name>
    <dbReference type="NCBI Taxonomy" id="1121270"/>
    <lineage>
        <taxon>Bacteria</taxon>
        <taxon>Bacillati</taxon>
        <taxon>Bacillota</taxon>
        <taxon>Clostridia</taxon>
        <taxon>Eubacteriales</taxon>
        <taxon>Clostridiales Family XVI. Incertae Sedis</taxon>
        <taxon>Carboxydocella</taxon>
    </lineage>
</organism>
<keyword evidence="6" id="KW-0479">Metal-binding</keyword>
<dbReference type="PROSITE" id="PS00198">
    <property type="entry name" value="4FE4S_FER_1"/>
    <property type="match status" value="1"/>
</dbReference>
<gene>
    <name evidence="19" type="ORF">SAMN02745885_00451</name>
</gene>
<dbReference type="InterPro" id="IPR050123">
    <property type="entry name" value="Prok_molybdopt-oxidoreductase"/>
</dbReference>
<keyword evidence="13" id="KW-0472">Membrane</keyword>
<evidence type="ECO:0000256" key="6">
    <source>
        <dbReference type="ARBA" id="ARBA00022723"/>
    </source>
</evidence>
<dbReference type="PANTHER" id="PTHR43105:SF14">
    <property type="entry name" value="FORMATE DEHYDROGENASE H"/>
    <property type="match status" value="1"/>
</dbReference>
<evidence type="ECO:0000256" key="2">
    <source>
        <dbReference type="ARBA" id="ARBA00004370"/>
    </source>
</evidence>
<dbReference type="GO" id="GO:0016020">
    <property type="term" value="C:membrane"/>
    <property type="evidence" value="ECO:0007669"/>
    <property type="project" value="UniProtKB-SubCell"/>
</dbReference>
<dbReference type="GO" id="GO:0003954">
    <property type="term" value="F:NADH dehydrogenase activity"/>
    <property type="evidence" value="ECO:0007669"/>
    <property type="project" value="TreeGrafter"/>
</dbReference>
<evidence type="ECO:0000313" key="19">
    <source>
        <dbReference type="EMBL" id="SJZ62633.1"/>
    </source>
</evidence>
<evidence type="ECO:0000256" key="4">
    <source>
        <dbReference type="ARBA" id="ARBA00022485"/>
    </source>
</evidence>
<evidence type="ECO:0000256" key="5">
    <source>
        <dbReference type="ARBA" id="ARBA00022714"/>
    </source>
</evidence>
<dbReference type="PROSITE" id="PS51379">
    <property type="entry name" value="4FE4S_FER_2"/>
    <property type="match status" value="2"/>
</dbReference>
<dbReference type="GO" id="GO:0042773">
    <property type="term" value="P:ATP synthesis coupled electron transport"/>
    <property type="evidence" value="ECO:0007669"/>
    <property type="project" value="InterPro"/>
</dbReference>
<dbReference type="InterPro" id="IPR017900">
    <property type="entry name" value="4Fe4S_Fe_S_CS"/>
</dbReference>
<keyword evidence="4" id="KW-0004">4Fe-4S</keyword>
<evidence type="ECO:0000256" key="3">
    <source>
        <dbReference type="ARBA" id="ARBA00005404"/>
    </source>
</evidence>
<dbReference type="Pfam" id="PF04879">
    <property type="entry name" value="Molybdop_Fe4S4"/>
    <property type="match status" value="1"/>
</dbReference>
<keyword evidence="20" id="KW-1185">Reference proteome</keyword>
<dbReference type="SMART" id="SM00926">
    <property type="entry name" value="Molybdop_Fe4S4"/>
    <property type="match status" value="1"/>
</dbReference>
<evidence type="ECO:0000256" key="7">
    <source>
        <dbReference type="ARBA" id="ARBA00022737"/>
    </source>
</evidence>
<dbReference type="PROSITE" id="PS51669">
    <property type="entry name" value="4FE4S_MOW_BIS_MGD"/>
    <property type="match status" value="1"/>
</dbReference>
<dbReference type="CDD" id="cd00207">
    <property type="entry name" value="fer2"/>
    <property type="match status" value="1"/>
</dbReference>
<comment type="similarity">
    <text evidence="3">Belongs to the complex I 75 kDa subunit family.</text>
</comment>
<keyword evidence="8" id="KW-1278">Translocase</keyword>
<comment type="subcellular location">
    <subcellularLocation>
        <location evidence="2">Membrane</location>
    </subcellularLocation>
</comment>
<dbReference type="GO" id="GO:0051537">
    <property type="term" value="F:2 iron, 2 sulfur cluster binding"/>
    <property type="evidence" value="ECO:0007669"/>
    <property type="project" value="UniProtKB-KW"/>
</dbReference>
<evidence type="ECO:0000259" key="16">
    <source>
        <dbReference type="PROSITE" id="PS51379"/>
    </source>
</evidence>
<accession>A0A1T4M6L9</accession>
<dbReference type="InterPro" id="IPR036010">
    <property type="entry name" value="2Fe-2S_ferredoxin-like_sf"/>
</dbReference>
<keyword evidence="11" id="KW-0411">Iron-sulfur</keyword>
<dbReference type="EMBL" id="FUXM01000003">
    <property type="protein sequence ID" value="SJZ62633.1"/>
    <property type="molecule type" value="Genomic_DNA"/>
</dbReference>
<dbReference type="Gene3D" id="2.20.25.90">
    <property type="entry name" value="ADC-like domains"/>
    <property type="match status" value="1"/>
</dbReference>
<evidence type="ECO:0000313" key="20">
    <source>
        <dbReference type="Proteomes" id="UP000189933"/>
    </source>
</evidence>
<evidence type="ECO:0000259" key="15">
    <source>
        <dbReference type="PROSITE" id="PS51085"/>
    </source>
</evidence>
<dbReference type="FunFam" id="3.10.20.740:FF:000004">
    <property type="entry name" value="NADH-quinone oxidoreductase"/>
    <property type="match status" value="1"/>
</dbReference>
<feature type="domain" description="4Fe-4S ferredoxin-type" evidence="16">
    <location>
        <begin position="183"/>
        <end position="212"/>
    </location>
</feature>
<dbReference type="PROSITE" id="PS00641">
    <property type="entry name" value="COMPLEX1_75K_1"/>
    <property type="match status" value="1"/>
</dbReference>
<reference evidence="20" key="1">
    <citation type="submission" date="2017-02" db="EMBL/GenBank/DDBJ databases">
        <authorList>
            <person name="Varghese N."/>
            <person name="Submissions S."/>
        </authorList>
    </citation>
    <scope>NUCLEOTIDE SEQUENCE [LARGE SCALE GENOMIC DNA]</scope>
    <source>
        <strain evidence="20">DSM 16521</strain>
    </source>
</reference>
<dbReference type="InterPro" id="IPR006656">
    <property type="entry name" value="Mopterin_OxRdtase"/>
</dbReference>
<name>A0A1T4M6L9_9FIRM</name>
<evidence type="ECO:0000256" key="13">
    <source>
        <dbReference type="ARBA" id="ARBA00023136"/>
    </source>
</evidence>
<dbReference type="Pfam" id="PF00384">
    <property type="entry name" value="Molybdopterin"/>
    <property type="match status" value="1"/>
</dbReference>
<dbReference type="PANTHER" id="PTHR43105">
    <property type="entry name" value="RESPIRATORY NITRATE REDUCTASE"/>
    <property type="match status" value="1"/>
</dbReference>
<dbReference type="InterPro" id="IPR001041">
    <property type="entry name" value="2Fe-2S_ferredoxin-type"/>
</dbReference>
<dbReference type="FunFam" id="3.30.70.20:FF:000035">
    <property type="entry name" value="Iron hydrogenase 1"/>
    <property type="match status" value="1"/>
</dbReference>
<dbReference type="InterPro" id="IPR006963">
    <property type="entry name" value="Mopterin_OxRdtase_4Fe-4S_dom"/>
</dbReference>
<keyword evidence="10" id="KW-0408">Iron</keyword>
<evidence type="ECO:0000256" key="1">
    <source>
        <dbReference type="ARBA" id="ARBA00001966"/>
    </source>
</evidence>
<dbReference type="Pfam" id="PF22117">
    <property type="entry name" value="Fer4_Nqo3"/>
    <property type="match status" value="1"/>
</dbReference>
<dbReference type="Pfam" id="PF13510">
    <property type="entry name" value="Fer2_4"/>
    <property type="match status" value="1"/>
</dbReference>
<dbReference type="Pfam" id="PF10588">
    <property type="entry name" value="NADH-G_4Fe-4S_3"/>
    <property type="match status" value="1"/>
</dbReference>
<feature type="domain" description="2Fe-2S ferredoxin-type" evidence="15">
    <location>
        <begin position="2"/>
        <end position="80"/>
    </location>
</feature>
<dbReference type="PROSITE" id="PS51085">
    <property type="entry name" value="2FE2S_FER_2"/>
    <property type="match status" value="1"/>
</dbReference>
<evidence type="ECO:0000259" key="18">
    <source>
        <dbReference type="PROSITE" id="PS51839"/>
    </source>
</evidence>
<dbReference type="SUPFAM" id="SSF54292">
    <property type="entry name" value="2Fe-2S ferredoxin-like"/>
    <property type="match status" value="1"/>
</dbReference>
<dbReference type="SUPFAM" id="SSF54862">
    <property type="entry name" value="4Fe-4S ferredoxins"/>
    <property type="match status" value="1"/>
</dbReference>
<dbReference type="InterPro" id="IPR054351">
    <property type="entry name" value="NADH_UbQ_OxRdtase_ferredoxin"/>
</dbReference>
<comment type="cofactor">
    <cofactor evidence="14">
        <name>[2Fe-2S] cluster</name>
        <dbReference type="ChEBI" id="CHEBI:190135"/>
    </cofactor>
</comment>
<dbReference type="AlphaFoldDB" id="A0A1T4M6L9"/>
<dbReference type="InterPro" id="IPR000283">
    <property type="entry name" value="NADH_UbQ_OxRdtase_75kDa_su_CS"/>
</dbReference>
<keyword evidence="7" id="KW-0677">Repeat</keyword>
<sequence>MNQIRLKINGQEYTVPKEWTILKAAQNNGIFIPTLCYEEGLPIFGGCRLCVVEVKGARKLLAACATPVEEGMEIQTESERVVEARREILRLLIANHDLRCLTCPRNGDCRLQDYCYRYQVEDTPYKDGEKQVFPIDDTNPFFIRDYGRCIKCGKCVAICAEVNGAHVYDFMGRGIQTKVTSAYDDPLQETTCTACGMCVNVCPVAALVEKSSLWQGRHWEIRKVQTTCSYCGVGCQLFLKVRDNRIVGVTGDKAGPNQGHLCAKGQFGWDYVHSPDRLTRPLLRKNGELVPVSWEEALDFAASSLRDILQRRGGQAIAGLASAKCTNEENYLFQKLMRTALNTNHIDHCARL</sequence>
<dbReference type="Gene3D" id="3.40.50.740">
    <property type="match status" value="1"/>
</dbReference>
<evidence type="ECO:0000256" key="14">
    <source>
        <dbReference type="ARBA" id="ARBA00034078"/>
    </source>
</evidence>
<dbReference type="SMART" id="SM00929">
    <property type="entry name" value="NADH-G_4Fe-4S_3"/>
    <property type="match status" value="1"/>
</dbReference>
<evidence type="ECO:0000256" key="11">
    <source>
        <dbReference type="ARBA" id="ARBA00023014"/>
    </source>
</evidence>
<dbReference type="Proteomes" id="UP000189933">
    <property type="component" value="Unassembled WGS sequence"/>
</dbReference>
<protein>
    <submittedName>
        <fullName evidence="19">4Fe-4S dicluster domain-containing protein</fullName>
    </submittedName>
</protein>
<dbReference type="GO" id="GO:0008137">
    <property type="term" value="F:NADH dehydrogenase (ubiquinone) activity"/>
    <property type="evidence" value="ECO:0007669"/>
    <property type="project" value="InterPro"/>
</dbReference>
<dbReference type="Gene3D" id="3.10.20.740">
    <property type="match status" value="1"/>
</dbReference>
<evidence type="ECO:0000256" key="10">
    <source>
        <dbReference type="ARBA" id="ARBA00023004"/>
    </source>
</evidence>
<keyword evidence="12" id="KW-0520">NAD</keyword>
<proteinExistence type="inferred from homology"/>
<dbReference type="InterPro" id="IPR019574">
    <property type="entry name" value="NADH_UbQ_OxRdtase_Gsu_4Fe4S-bd"/>
</dbReference>
<evidence type="ECO:0000256" key="12">
    <source>
        <dbReference type="ARBA" id="ARBA00023027"/>
    </source>
</evidence>
<feature type="domain" description="4Fe-4S ferredoxin-type" evidence="16">
    <location>
        <begin position="139"/>
        <end position="170"/>
    </location>
</feature>
<comment type="cofactor">
    <cofactor evidence="1">
        <name>[4Fe-4S] cluster</name>
        <dbReference type="ChEBI" id="CHEBI:49883"/>
    </cofactor>
</comment>
<dbReference type="InterPro" id="IPR027467">
    <property type="entry name" value="MopterinOxRdtase_cofactor_BS"/>
</dbReference>
<dbReference type="PROSITE" id="PS51839">
    <property type="entry name" value="4FE4S_HC3"/>
    <property type="match status" value="1"/>
</dbReference>
<evidence type="ECO:0000256" key="8">
    <source>
        <dbReference type="ARBA" id="ARBA00022967"/>
    </source>
</evidence>
<dbReference type="GO" id="GO:0046872">
    <property type="term" value="F:metal ion binding"/>
    <property type="evidence" value="ECO:0007669"/>
    <property type="project" value="UniProtKB-KW"/>
</dbReference>
<feature type="domain" description="4Fe-4S Mo/W bis-MGD-type" evidence="17">
    <location>
        <begin position="221"/>
        <end position="276"/>
    </location>
</feature>
<dbReference type="GO" id="GO:0051539">
    <property type="term" value="F:4 iron, 4 sulfur cluster binding"/>
    <property type="evidence" value="ECO:0007669"/>
    <property type="project" value="UniProtKB-KW"/>
</dbReference>